<comment type="caution">
    <text evidence="7">The sequence shown here is derived from an EMBL/GenBank/DDBJ whole genome shotgun (WGS) entry which is preliminary data.</text>
</comment>
<dbReference type="InterPro" id="IPR036864">
    <property type="entry name" value="Zn2-C6_fun-type_DNA-bd_sf"/>
</dbReference>
<keyword evidence="4" id="KW-0804">Transcription</keyword>
<evidence type="ECO:0000313" key="7">
    <source>
        <dbReference type="EMBL" id="KAF7188845.1"/>
    </source>
</evidence>
<dbReference type="InterPro" id="IPR001138">
    <property type="entry name" value="Zn2Cys6_DnaBD"/>
</dbReference>
<name>A0A8H6VEX7_9PEZI</name>
<dbReference type="Proteomes" id="UP000660729">
    <property type="component" value="Unassembled WGS sequence"/>
</dbReference>
<keyword evidence="1" id="KW-0862">Zinc</keyword>
<dbReference type="OrthoDB" id="10031947at2759"/>
<evidence type="ECO:0000256" key="4">
    <source>
        <dbReference type="ARBA" id="ARBA00023163"/>
    </source>
</evidence>
<dbReference type="CDD" id="cd00067">
    <property type="entry name" value="GAL4"/>
    <property type="match status" value="1"/>
</dbReference>
<organism evidence="7 8">
    <name type="scientific">Pseudocercospora fuligena</name>
    <dbReference type="NCBI Taxonomy" id="685502"/>
    <lineage>
        <taxon>Eukaryota</taxon>
        <taxon>Fungi</taxon>
        <taxon>Dikarya</taxon>
        <taxon>Ascomycota</taxon>
        <taxon>Pezizomycotina</taxon>
        <taxon>Dothideomycetes</taxon>
        <taxon>Dothideomycetidae</taxon>
        <taxon>Mycosphaerellales</taxon>
        <taxon>Mycosphaerellaceae</taxon>
        <taxon>Pseudocercospora</taxon>
    </lineage>
</organism>
<evidence type="ECO:0000256" key="5">
    <source>
        <dbReference type="ARBA" id="ARBA00023242"/>
    </source>
</evidence>
<proteinExistence type="predicted"/>
<dbReference type="GO" id="GO:0000981">
    <property type="term" value="F:DNA-binding transcription factor activity, RNA polymerase II-specific"/>
    <property type="evidence" value="ECO:0007669"/>
    <property type="project" value="InterPro"/>
</dbReference>
<accession>A0A8H6VEX7</accession>
<feature type="compositionally biased region" description="Basic and acidic residues" evidence="6">
    <location>
        <begin position="96"/>
        <end position="105"/>
    </location>
</feature>
<evidence type="ECO:0000256" key="3">
    <source>
        <dbReference type="ARBA" id="ARBA00023125"/>
    </source>
</evidence>
<dbReference type="CDD" id="cd12148">
    <property type="entry name" value="fungal_TF_MHR"/>
    <property type="match status" value="1"/>
</dbReference>
<gene>
    <name evidence="7" type="ORF">HII31_09768</name>
</gene>
<keyword evidence="2" id="KW-0805">Transcription regulation</keyword>
<feature type="region of interest" description="Disordered" evidence="6">
    <location>
        <begin position="41"/>
        <end position="105"/>
    </location>
</feature>
<keyword evidence="8" id="KW-1185">Reference proteome</keyword>
<keyword evidence="3" id="KW-0238">DNA-binding</keyword>
<dbReference type="GO" id="GO:0008270">
    <property type="term" value="F:zinc ion binding"/>
    <property type="evidence" value="ECO:0007669"/>
    <property type="project" value="InterPro"/>
</dbReference>
<evidence type="ECO:0008006" key="9">
    <source>
        <dbReference type="Google" id="ProtNLM"/>
    </source>
</evidence>
<reference evidence="7" key="1">
    <citation type="submission" date="2020-04" db="EMBL/GenBank/DDBJ databases">
        <title>Draft genome resource of the tomato pathogen Pseudocercospora fuligena.</title>
        <authorList>
            <person name="Zaccaron A."/>
        </authorList>
    </citation>
    <scope>NUCLEOTIDE SEQUENCE</scope>
    <source>
        <strain evidence="7">PF001</strain>
    </source>
</reference>
<evidence type="ECO:0000256" key="1">
    <source>
        <dbReference type="ARBA" id="ARBA00022833"/>
    </source>
</evidence>
<evidence type="ECO:0000256" key="2">
    <source>
        <dbReference type="ARBA" id="ARBA00023015"/>
    </source>
</evidence>
<dbReference type="SUPFAM" id="SSF57701">
    <property type="entry name" value="Zn2/Cys6 DNA-binding domain"/>
    <property type="match status" value="1"/>
</dbReference>
<keyword evidence="5" id="KW-0539">Nucleus</keyword>
<dbReference type="PANTHER" id="PTHR47171">
    <property type="entry name" value="FARA-RELATED"/>
    <property type="match status" value="1"/>
</dbReference>
<dbReference type="PANTHER" id="PTHR47171:SF6">
    <property type="entry name" value="SPECIFIC TRANSCRIPTION FACTOR, PUTATIVE (AFU_ORTHOLOGUE AFUA_2G06130)-RELATED"/>
    <property type="match status" value="1"/>
</dbReference>
<evidence type="ECO:0000256" key="6">
    <source>
        <dbReference type="SAM" id="MobiDB-lite"/>
    </source>
</evidence>
<dbReference type="AlphaFoldDB" id="A0A8H6VEX7"/>
<dbReference type="GO" id="GO:0003677">
    <property type="term" value="F:DNA binding"/>
    <property type="evidence" value="ECO:0007669"/>
    <property type="project" value="UniProtKB-KW"/>
</dbReference>
<sequence length="632" mass="70744">MSTTTPLPLYSQFRFVTSNGDFSGGKRQIAARACERCRKRKKRCDHASREHGVSPTSNVAAQEAKDLVSIGPEQRLEREQLPPRNSNEHSTPAVERSGDLDARTEEYAKRTRLSSSKFSQERFIGDLNPEAELLEASSPAANRRPLTNRIGLWRPEDPSEQIESATGTMFGTSSILHGCSEEIRRSLVPALEHQTFRVRPAPEHISPLKAFYIQHIHPILPCLDMTLYHRCGPESPIRIVMEQAMCLLAAPDPAIRHHLRIAERTYKPPEFIQAILSALRLSLELAIVPDVTTAIRVLTVMSLMSFGQRNLELTSGFFSKAVHLGYTIGVHQPRDEEHDQKVADLFCLLWSVDRMHAAFHGRPILMHKSDMAKDPMQCARHCSSGFRTLVYIATLLDSVIALYRPNAEETEISDLQFPSFEEVLALCQSSHLCSRAIATLELFYHAVATLSVRISPNTDCRHPGTRNTRQTASVLQIVSAMEAEAVNNVTLLPFVPYAVSLALSAALRDMRHSSVATKQERARQQANKCCKSLRQLGQSYWSASITAEMAMKILQSERPPARSNSEGVTIAAHDEVEARTNAQSPNIGLQTEYLDFLDPSWDVQDLEGILENNLDLSIPSFYRDQDLFAFNP</sequence>
<evidence type="ECO:0000313" key="8">
    <source>
        <dbReference type="Proteomes" id="UP000660729"/>
    </source>
</evidence>
<protein>
    <recommendedName>
        <fullName evidence="9">Transcription factor domain-containing protein</fullName>
    </recommendedName>
</protein>
<dbReference type="InterPro" id="IPR052073">
    <property type="entry name" value="Amide_Lactam_Regulators"/>
</dbReference>
<dbReference type="EMBL" id="JABCIY010000204">
    <property type="protein sequence ID" value="KAF7188845.1"/>
    <property type="molecule type" value="Genomic_DNA"/>
</dbReference>